<protein>
    <submittedName>
        <fullName evidence="1">Uncharacterized protein</fullName>
    </submittedName>
</protein>
<organism evidence="1 2">
    <name type="scientific">Terfezia boudieri ATCC MYA-4762</name>
    <dbReference type="NCBI Taxonomy" id="1051890"/>
    <lineage>
        <taxon>Eukaryota</taxon>
        <taxon>Fungi</taxon>
        <taxon>Dikarya</taxon>
        <taxon>Ascomycota</taxon>
        <taxon>Pezizomycotina</taxon>
        <taxon>Pezizomycetes</taxon>
        <taxon>Pezizales</taxon>
        <taxon>Pezizaceae</taxon>
        <taxon>Terfezia</taxon>
    </lineage>
</organism>
<evidence type="ECO:0000313" key="1">
    <source>
        <dbReference type="EMBL" id="RPB19717.1"/>
    </source>
</evidence>
<proteinExistence type="predicted"/>
<name>A0A3N4L9Y7_9PEZI</name>
<reference evidence="1 2" key="1">
    <citation type="journal article" date="2018" name="Nat. Ecol. Evol.">
        <title>Pezizomycetes genomes reveal the molecular basis of ectomycorrhizal truffle lifestyle.</title>
        <authorList>
            <person name="Murat C."/>
            <person name="Payen T."/>
            <person name="Noel B."/>
            <person name="Kuo A."/>
            <person name="Morin E."/>
            <person name="Chen J."/>
            <person name="Kohler A."/>
            <person name="Krizsan K."/>
            <person name="Balestrini R."/>
            <person name="Da Silva C."/>
            <person name="Montanini B."/>
            <person name="Hainaut M."/>
            <person name="Levati E."/>
            <person name="Barry K.W."/>
            <person name="Belfiori B."/>
            <person name="Cichocki N."/>
            <person name="Clum A."/>
            <person name="Dockter R.B."/>
            <person name="Fauchery L."/>
            <person name="Guy J."/>
            <person name="Iotti M."/>
            <person name="Le Tacon F."/>
            <person name="Lindquist E.A."/>
            <person name="Lipzen A."/>
            <person name="Malagnac F."/>
            <person name="Mello A."/>
            <person name="Molinier V."/>
            <person name="Miyauchi S."/>
            <person name="Poulain J."/>
            <person name="Riccioni C."/>
            <person name="Rubini A."/>
            <person name="Sitrit Y."/>
            <person name="Splivallo R."/>
            <person name="Traeger S."/>
            <person name="Wang M."/>
            <person name="Zifcakova L."/>
            <person name="Wipf D."/>
            <person name="Zambonelli A."/>
            <person name="Paolocci F."/>
            <person name="Nowrousian M."/>
            <person name="Ottonello S."/>
            <person name="Baldrian P."/>
            <person name="Spatafora J.W."/>
            <person name="Henrissat B."/>
            <person name="Nagy L.G."/>
            <person name="Aury J.M."/>
            <person name="Wincker P."/>
            <person name="Grigoriev I.V."/>
            <person name="Bonfante P."/>
            <person name="Martin F.M."/>
        </authorList>
    </citation>
    <scope>NUCLEOTIDE SEQUENCE [LARGE SCALE GENOMIC DNA]</scope>
    <source>
        <strain evidence="1 2">ATCC MYA-4762</strain>
    </source>
</reference>
<dbReference type="Proteomes" id="UP000267821">
    <property type="component" value="Unassembled WGS sequence"/>
</dbReference>
<dbReference type="EMBL" id="ML121585">
    <property type="protein sequence ID" value="RPB19717.1"/>
    <property type="molecule type" value="Genomic_DNA"/>
</dbReference>
<sequence length="153" mass="17118">MQVAPRRDLMDARASMTAATTTNTKTATTTMNATTTGTYGFFLAREIIDLENNNNSLTRTPMPVGGLESSLKQSKKRTAGFFRHGEVIDLENNRTSLITKREIPEKVWAKKGLPVLISQKGNHPTLPKQEDKNSKYPLRASVGDFIPWHPLQY</sequence>
<accession>A0A3N4L9Y7</accession>
<dbReference type="AlphaFoldDB" id="A0A3N4L9Y7"/>
<dbReference type="OrthoDB" id="10620943at2759"/>
<keyword evidence="2" id="KW-1185">Reference proteome</keyword>
<gene>
    <name evidence="1" type="ORF">L211DRAFT_871111</name>
</gene>
<dbReference type="InParanoid" id="A0A3N4L9Y7"/>
<evidence type="ECO:0000313" key="2">
    <source>
        <dbReference type="Proteomes" id="UP000267821"/>
    </source>
</evidence>